<dbReference type="KEGG" id="egm:AYC65_13170"/>
<evidence type="ECO:0000313" key="2">
    <source>
        <dbReference type="Proteomes" id="UP000595426"/>
    </source>
</evidence>
<accession>A0A7T7ZYA3</accession>
<evidence type="ECO:0000313" key="1">
    <source>
        <dbReference type="EMBL" id="QQN59591.1"/>
    </source>
</evidence>
<sequence>MSYNNYKVAGNWKQYPQKRTFAPYNSGYGRSTGNGSGIKKSGAVYSRIKKGKNEGHQAVNAWRKTRNGLMTASAMPVDGVLHSDKKGNEYLRYVVTIVHQGFGTTQTYWSLMNVKKQTITISELGLVISPNGSGRTGSGRNVRGYFGKFSRR</sequence>
<keyword evidence="2" id="KW-1185">Reference proteome</keyword>
<dbReference type="RefSeq" id="WP_034868877.1">
    <property type="nucleotide sequence ID" value="NZ_CBCSDR010000006.1"/>
</dbReference>
<dbReference type="OrthoDB" id="1359387at2"/>
<protein>
    <submittedName>
        <fullName evidence="1">Uncharacterized protein</fullName>
    </submittedName>
</protein>
<dbReference type="Proteomes" id="UP000595426">
    <property type="component" value="Chromosome"/>
</dbReference>
<dbReference type="GeneID" id="93133861"/>
<gene>
    <name evidence="1" type="ORF">I6H88_03145</name>
</gene>
<proteinExistence type="predicted"/>
<reference evidence="1 2" key="1">
    <citation type="submission" date="2020-12" db="EMBL/GenBank/DDBJ databases">
        <title>FDA dAtabase for Regulatory Grade micrObial Sequences (FDA-ARGOS): Supporting development and validation of Infectious Disease Dx tests.</title>
        <authorList>
            <person name="Kerrigan L."/>
            <person name="Long C."/>
            <person name="Tallon L."/>
            <person name="Sadzewicz L."/>
            <person name="Zhao X."/>
            <person name="Boylan J."/>
            <person name="Ott S."/>
            <person name="Bowen H."/>
            <person name="Vavikolanu K."/>
            <person name="Mehta A."/>
            <person name="Aluvathingal J."/>
            <person name="Nadendla S."/>
            <person name="Yan Y."/>
            <person name="Sichtig H."/>
        </authorList>
    </citation>
    <scope>NUCLEOTIDE SEQUENCE [LARGE SCALE GENOMIC DNA]</scope>
    <source>
        <strain evidence="1 2">FDAARGOS_1031</strain>
    </source>
</reference>
<name>A0A7T7ZYA3_9FLAO</name>
<dbReference type="EMBL" id="CP067018">
    <property type="protein sequence ID" value="QQN59591.1"/>
    <property type="molecule type" value="Genomic_DNA"/>
</dbReference>
<dbReference type="AlphaFoldDB" id="A0A7T7ZYA3"/>
<organism evidence="1 2">
    <name type="scientific">Elizabethkingia bruuniana</name>
    <dbReference type="NCBI Taxonomy" id="1756149"/>
    <lineage>
        <taxon>Bacteria</taxon>
        <taxon>Pseudomonadati</taxon>
        <taxon>Bacteroidota</taxon>
        <taxon>Flavobacteriia</taxon>
        <taxon>Flavobacteriales</taxon>
        <taxon>Weeksellaceae</taxon>
        <taxon>Elizabethkingia</taxon>
    </lineage>
</organism>